<dbReference type="PANTHER" id="PTHR12304">
    <property type="entry name" value="INOSINE-URIDINE PREFERRING NUCLEOSIDE HYDROLASE"/>
    <property type="match status" value="1"/>
</dbReference>
<reference evidence="4 5" key="1">
    <citation type="submission" date="2023-06" db="EMBL/GenBank/DDBJ databases">
        <title>Five Gram-positive bacteria isolated from mangrove sediments in Shenzhen, Guangdong, China.</title>
        <authorList>
            <person name="Yu S."/>
            <person name="Zheng W."/>
            <person name="Huang Y."/>
        </authorList>
    </citation>
    <scope>NUCLEOTIDE SEQUENCE [LARGE SCALE GENOMIC DNA]</scope>
    <source>
        <strain evidence="4 5">SaN35-3</strain>
    </source>
</reference>
<dbReference type="Pfam" id="PF01156">
    <property type="entry name" value="IU_nuc_hydro"/>
    <property type="match status" value="1"/>
</dbReference>
<name>A0ABY9JSW9_9BACI</name>
<dbReference type="CDD" id="cd00455">
    <property type="entry name" value="nuc_hydro"/>
    <property type="match status" value="1"/>
</dbReference>
<protein>
    <submittedName>
        <fullName evidence="4">Nucleoside hydrolase</fullName>
        <ecNumber evidence="4">3.2.2.-</ecNumber>
    </submittedName>
</protein>
<organism evidence="4 5">
    <name type="scientific">Bacillus carboniphilus</name>
    <dbReference type="NCBI Taxonomy" id="86663"/>
    <lineage>
        <taxon>Bacteria</taxon>
        <taxon>Bacillati</taxon>
        <taxon>Bacillota</taxon>
        <taxon>Bacilli</taxon>
        <taxon>Bacillales</taxon>
        <taxon>Bacillaceae</taxon>
        <taxon>Bacillus</taxon>
    </lineage>
</organism>
<dbReference type="InterPro" id="IPR036452">
    <property type="entry name" value="Ribo_hydro-like"/>
</dbReference>
<gene>
    <name evidence="4" type="ORF">LC087_17365</name>
</gene>
<evidence type="ECO:0000313" key="4">
    <source>
        <dbReference type="EMBL" id="WLR42447.1"/>
    </source>
</evidence>
<sequence length="324" mass="36645">MRNQKNVLAFSDFGIDDVITLLYAYYSEEINLVGIVADYGNISFEAAMTNVKFIQNLTGVTDVPIISGAVSSLTGQEPHYFTNIHGPFGLGPIIPQIETNHVIDENFYLINEIIERYKNDLYILSTGRLTSLATAFVLYPKTMSEVKEFYVMGGAFNVPGNVTPVAEANYFGDPYAANLLIQLAPKPVYLIPLDVTEYALVTTPMINQLTLFYKGQNDSVGQIIKPLFDYYNDFYKKNYPSMNGSPLHDTFTLWAISDSGKKNIYYEETPTFINTTRGESFGQSSGDFRKIVNKANWPVHNIALWFDYRAFINEFFLVMTTPRE</sequence>
<dbReference type="PANTHER" id="PTHR12304:SF4">
    <property type="entry name" value="URIDINE NUCLEOSIDASE"/>
    <property type="match status" value="1"/>
</dbReference>
<keyword evidence="5" id="KW-1185">Reference proteome</keyword>
<dbReference type="EC" id="3.2.2.-" evidence="4"/>
<proteinExistence type="predicted"/>
<dbReference type="Proteomes" id="UP001197974">
    <property type="component" value="Chromosome"/>
</dbReference>
<evidence type="ECO:0000259" key="3">
    <source>
        <dbReference type="Pfam" id="PF01156"/>
    </source>
</evidence>
<keyword evidence="1 4" id="KW-0378">Hydrolase</keyword>
<dbReference type="Gene3D" id="3.90.245.10">
    <property type="entry name" value="Ribonucleoside hydrolase-like"/>
    <property type="match status" value="1"/>
</dbReference>
<evidence type="ECO:0000256" key="2">
    <source>
        <dbReference type="ARBA" id="ARBA00023295"/>
    </source>
</evidence>
<dbReference type="RefSeq" id="WP_226540916.1">
    <property type="nucleotide sequence ID" value="NZ_CP129013.1"/>
</dbReference>
<dbReference type="EMBL" id="CP129013">
    <property type="protein sequence ID" value="WLR42447.1"/>
    <property type="molecule type" value="Genomic_DNA"/>
</dbReference>
<dbReference type="InterPro" id="IPR001910">
    <property type="entry name" value="Inosine/uridine_hydrolase_dom"/>
</dbReference>
<keyword evidence="2 4" id="KW-0326">Glycosidase</keyword>
<evidence type="ECO:0000256" key="1">
    <source>
        <dbReference type="ARBA" id="ARBA00022801"/>
    </source>
</evidence>
<dbReference type="GO" id="GO:0016798">
    <property type="term" value="F:hydrolase activity, acting on glycosyl bonds"/>
    <property type="evidence" value="ECO:0007669"/>
    <property type="project" value="UniProtKB-KW"/>
</dbReference>
<dbReference type="SUPFAM" id="SSF53590">
    <property type="entry name" value="Nucleoside hydrolase"/>
    <property type="match status" value="1"/>
</dbReference>
<feature type="domain" description="Inosine/uridine-preferring nucleoside hydrolase" evidence="3">
    <location>
        <begin position="10"/>
        <end position="312"/>
    </location>
</feature>
<accession>A0ABY9JSW9</accession>
<evidence type="ECO:0000313" key="5">
    <source>
        <dbReference type="Proteomes" id="UP001197974"/>
    </source>
</evidence>
<dbReference type="InterPro" id="IPR023186">
    <property type="entry name" value="IUNH"/>
</dbReference>